<organism evidence="10 11">
    <name type="scientific">Phenylobacterium glaciei</name>
    <dbReference type="NCBI Taxonomy" id="2803784"/>
    <lineage>
        <taxon>Bacteria</taxon>
        <taxon>Pseudomonadati</taxon>
        <taxon>Pseudomonadota</taxon>
        <taxon>Alphaproteobacteria</taxon>
        <taxon>Caulobacterales</taxon>
        <taxon>Caulobacteraceae</taxon>
        <taxon>Phenylobacterium</taxon>
    </lineage>
</organism>
<dbReference type="InterPro" id="IPR000014">
    <property type="entry name" value="PAS"/>
</dbReference>
<dbReference type="PROSITE" id="PS50113">
    <property type="entry name" value="PAC"/>
    <property type="match status" value="1"/>
</dbReference>
<dbReference type="Pfam" id="PF08448">
    <property type="entry name" value="PAS_4"/>
    <property type="match status" value="1"/>
</dbReference>
<keyword evidence="11" id="KW-1185">Reference proteome</keyword>
<proteinExistence type="inferred from homology"/>
<evidence type="ECO:0000259" key="9">
    <source>
        <dbReference type="PROSITE" id="PS50885"/>
    </source>
</evidence>
<dbReference type="SUPFAM" id="SSF55785">
    <property type="entry name" value="PYP-like sensor domain (PAS domain)"/>
    <property type="match status" value="1"/>
</dbReference>
<dbReference type="PROSITE" id="PS50111">
    <property type="entry name" value="CHEMOTAXIS_TRANSDUC_2"/>
    <property type="match status" value="1"/>
</dbReference>
<dbReference type="InterPro" id="IPR004089">
    <property type="entry name" value="MCPsignal_dom"/>
</dbReference>
<dbReference type="GO" id="GO:0007165">
    <property type="term" value="P:signal transduction"/>
    <property type="evidence" value="ECO:0007669"/>
    <property type="project" value="UniProtKB-KW"/>
</dbReference>
<keyword evidence="2" id="KW-0145">Chemotaxis</keyword>
<dbReference type="InterPro" id="IPR013656">
    <property type="entry name" value="PAS_4"/>
</dbReference>
<dbReference type="SUPFAM" id="SSF58104">
    <property type="entry name" value="Methyl-accepting chemotaxis protein (MCP) signaling domain"/>
    <property type="match status" value="1"/>
</dbReference>
<dbReference type="NCBIfam" id="TIGR00229">
    <property type="entry name" value="sensory_box"/>
    <property type="match status" value="1"/>
</dbReference>
<dbReference type="InterPro" id="IPR003660">
    <property type="entry name" value="HAMP_dom"/>
</dbReference>
<dbReference type="InterPro" id="IPR004090">
    <property type="entry name" value="Chemotax_Me-accpt_rcpt"/>
</dbReference>
<comment type="similarity">
    <text evidence="3">Belongs to the methyl-accepting chemotaxis (MCP) protein family.</text>
</comment>
<dbReference type="InterPro" id="IPR051310">
    <property type="entry name" value="MCP_chemotaxis"/>
</dbReference>
<evidence type="ECO:0000313" key="10">
    <source>
        <dbReference type="EMBL" id="MBR7621383.1"/>
    </source>
</evidence>
<evidence type="ECO:0000256" key="1">
    <source>
        <dbReference type="ARBA" id="ARBA00004370"/>
    </source>
</evidence>
<comment type="caution">
    <text evidence="10">The sequence shown here is derived from an EMBL/GenBank/DDBJ whole genome shotgun (WGS) entry which is preliminary data.</text>
</comment>
<dbReference type="Proteomes" id="UP000622580">
    <property type="component" value="Unassembled WGS sequence"/>
</dbReference>
<dbReference type="GO" id="GO:0004888">
    <property type="term" value="F:transmembrane signaling receptor activity"/>
    <property type="evidence" value="ECO:0007669"/>
    <property type="project" value="InterPro"/>
</dbReference>
<protein>
    <submittedName>
        <fullName evidence="10">PAS domain S-box protein</fullName>
    </submittedName>
</protein>
<evidence type="ECO:0000256" key="4">
    <source>
        <dbReference type="PROSITE-ProRule" id="PRU00284"/>
    </source>
</evidence>
<feature type="region of interest" description="Disordered" evidence="6">
    <location>
        <begin position="207"/>
        <end position="233"/>
    </location>
</feature>
<feature type="coiled-coil region" evidence="5">
    <location>
        <begin position="408"/>
        <end position="446"/>
    </location>
</feature>
<dbReference type="EMBL" id="JAGSGD010000001">
    <property type="protein sequence ID" value="MBR7621383.1"/>
    <property type="molecule type" value="Genomic_DNA"/>
</dbReference>
<dbReference type="CDD" id="cd00130">
    <property type="entry name" value="PAS"/>
    <property type="match status" value="1"/>
</dbReference>
<name>A0A941D763_9CAUL</name>
<evidence type="ECO:0000259" key="8">
    <source>
        <dbReference type="PROSITE" id="PS50113"/>
    </source>
</evidence>
<keyword evidence="4" id="KW-0807">Transducer</keyword>
<keyword evidence="5" id="KW-0175">Coiled coil</keyword>
<accession>A0A941D763</accession>
<evidence type="ECO:0000256" key="5">
    <source>
        <dbReference type="SAM" id="Coils"/>
    </source>
</evidence>
<evidence type="ECO:0000256" key="2">
    <source>
        <dbReference type="ARBA" id="ARBA00022500"/>
    </source>
</evidence>
<dbReference type="CDD" id="cd11386">
    <property type="entry name" value="MCP_signal"/>
    <property type="match status" value="1"/>
</dbReference>
<evidence type="ECO:0000256" key="6">
    <source>
        <dbReference type="SAM" id="MobiDB-lite"/>
    </source>
</evidence>
<dbReference type="PANTHER" id="PTHR43531">
    <property type="entry name" value="PROTEIN ICFG"/>
    <property type="match status" value="1"/>
</dbReference>
<sequence>MRIFEGSKLRKDSADKLAELENKLSAIDRSQAVIEFNLDGTIITANANFLTTMGYGLAEIQGRHHSTFMDAAEANLPEYRDFWRELNSGAFVARKFKRVAKGGREVWLQASYNPVLNETGKAYKVIKLAVDITQAELAFHQAELERVKGEEVQNEVVATLASSLQRLSEGDLTCQIDADFKGAYLAIKSDFNKAVTSLREALESINRSTDSIRGGSEEIASASDDLSRRTEQQAASLEETAAALDEITATVKRSAEGAKLASSAATTAKADATSSGAVVRDAVAAMGEIEGSSKQITQIIGVIDEIAFQTNLLALNAGVEAARAGDAGRGFAVVASEVRALAQRSAEAAKEIKGLISASTEQVSKGVKLVGETGESLLGIVAKVTEIDSLISEIALSAQEQATGLSQVNSAVNQMDQVTQQNAAMVEEATAAASSLQSEAQELARHVGKFQLGGDVRQAAKPESAVSGRHAPARNQLAQDRARLKKAVGGGSVGGWEEF</sequence>
<dbReference type="Gene3D" id="3.30.450.20">
    <property type="entry name" value="PAS domain"/>
    <property type="match status" value="1"/>
</dbReference>
<dbReference type="PRINTS" id="PR00260">
    <property type="entry name" value="CHEMTRNSDUCR"/>
</dbReference>
<dbReference type="GO" id="GO:0006935">
    <property type="term" value="P:chemotaxis"/>
    <property type="evidence" value="ECO:0007669"/>
    <property type="project" value="UniProtKB-KW"/>
</dbReference>
<evidence type="ECO:0000256" key="3">
    <source>
        <dbReference type="ARBA" id="ARBA00029447"/>
    </source>
</evidence>
<feature type="domain" description="PAC" evidence="8">
    <location>
        <begin position="92"/>
        <end position="144"/>
    </location>
</feature>
<feature type="domain" description="HAMP" evidence="9">
    <location>
        <begin position="157"/>
        <end position="203"/>
    </location>
</feature>
<dbReference type="PROSITE" id="PS50885">
    <property type="entry name" value="HAMP"/>
    <property type="match status" value="1"/>
</dbReference>
<dbReference type="PANTHER" id="PTHR43531:SF11">
    <property type="entry name" value="METHYL-ACCEPTING CHEMOTAXIS PROTEIN 3"/>
    <property type="match status" value="1"/>
</dbReference>
<evidence type="ECO:0000313" key="11">
    <source>
        <dbReference type="Proteomes" id="UP000622580"/>
    </source>
</evidence>
<reference evidence="10" key="1">
    <citation type="submission" date="2021-04" db="EMBL/GenBank/DDBJ databases">
        <title>Draft genome assembly of strain Phenylobacterium sp. 20VBR1 using MiniION and Illumina platforms.</title>
        <authorList>
            <person name="Thomas F.A."/>
            <person name="Krishnan K.P."/>
            <person name="Sinha R.K."/>
        </authorList>
    </citation>
    <scope>NUCLEOTIDE SEQUENCE</scope>
    <source>
        <strain evidence="10">20VBR1</strain>
    </source>
</reference>
<dbReference type="SMART" id="SM00283">
    <property type="entry name" value="MA"/>
    <property type="match status" value="1"/>
</dbReference>
<dbReference type="InterPro" id="IPR000700">
    <property type="entry name" value="PAS-assoc_C"/>
</dbReference>
<dbReference type="Pfam" id="PF00015">
    <property type="entry name" value="MCPsignal"/>
    <property type="match status" value="1"/>
</dbReference>
<comment type="subcellular location">
    <subcellularLocation>
        <location evidence="1">Membrane</location>
    </subcellularLocation>
</comment>
<dbReference type="FunFam" id="1.10.287.950:FF:000001">
    <property type="entry name" value="Methyl-accepting chemotaxis sensory transducer"/>
    <property type="match status" value="1"/>
</dbReference>
<dbReference type="Gene3D" id="1.10.287.950">
    <property type="entry name" value="Methyl-accepting chemotaxis protein"/>
    <property type="match status" value="1"/>
</dbReference>
<dbReference type="GO" id="GO:0016020">
    <property type="term" value="C:membrane"/>
    <property type="evidence" value="ECO:0007669"/>
    <property type="project" value="UniProtKB-SubCell"/>
</dbReference>
<feature type="domain" description="Methyl-accepting transducer" evidence="7">
    <location>
        <begin position="208"/>
        <end position="437"/>
    </location>
</feature>
<dbReference type="RefSeq" id="WP_215342507.1">
    <property type="nucleotide sequence ID" value="NZ_JAGSGD010000001.1"/>
</dbReference>
<dbReference type="AlphaFoldDB" id="A0A941D763"/>
<dbReference type="InterPro" id="IPR035965">
    <property type="entry name" value="PAS-like_dom_sf"/>
</dbReference>
<evidence type="ECO:0000259" key="7">
    <source>
        <dbReference type="PROSITE" id="PS50111"/>
    </source>
</evidence>
<gene>
    <name evidence="10" type="ORF">JKL49_18465</name>
</gene>